<evidence type="ECO:0000313" key="4">
    <source>
        <dbReference type="Proteomes" id="UP001165122"/>
    </source>
</evidence>
<evidence type="ECO:0000313" key="3">
    <source>
        <dbReference type="EMBL" id="GMI16408.1"/>
    </source>
</evidence>
<dbReference type="EMBL" id="BRXW01000251">
    <property type="protein sequence ID" value="GMI16408.1"/>
    <property type="molecule type" value="Genomic_DNA"/>
</dbReference>
<dbReference type="Proteomes" id="UP001165122">
    <property type="component" value="Unassembled WGS sequence"/>
</dbReference>
<feature type="region of interest" description="Disordered" evidence="1">
    <location>
        <begin position="53"/>
        <end position="87"/>
    </location>
</feature>
<name>A0A9W7FQI7_9STRA</name>
<dbReference type="AlphaFoldDB" id="A0A9W7FQI7"/>
<evidence type="ECO:0000256" key="1">
    <source>
        <dbReference type="SAM" id="MobiDB-lite"/>
    </source>
</evidence>
<keyword evidence="2" id="KW-0732">Signal</keyword>
<feature type="compositionally biased region" description="Basic and acidic residues" evidence="1">
    <location>
        <begin position="74"/>
        <end position="87"/>
    </location>
</feature>
<comment type="caution">
    <text evidence="3">The sequence shown here is derived from an EMBL/GenBank/DDBJ whole genome shotgun (WGS) entry which is preliminary data.</text>
</comment>
<keyword evidence="4" id="KW-1185">Reference proteome</keyword>
<proteinExistence type="predicted"/>
<feature type="chain" id="PRO_5040809916" evidence="2">
    <location>
        <begin position="20"/>
        <end position="135"/>
    </location>
</feature>
<gene>
    <name evidence="3" type="ORF">TrLO_g12298</name>
</gene>
<accession>A0A9W7FQI7</accession>
<feature type="signal peptide" evidence="2">
    <location>
        <begin position="1"/>
        <end position="19"/>
    </location>
</feature>
<organism evidence="3 4">
    <name type="scientific">Triparma laevis f. longispina</name>
    <dbReference type="NCBI Taxonomy" id="1714387"/>
    <lineage>
        <taxon>Eukaryota</taxon>
        <taxon>Sar</taxon>
        <taxon>Stramenopiles</taxon>
        <taxon>Ochrophyta</taxon>
        <taxon>Bolidophyceae</taxon>
        <taxon>Parmales</taxon>
        <taxon>Triparmaceae</taxon>
        <taxon>Triparma</taxon>
    </lineage>
</organism>
<dbReference type="OrthoDB" id="43299at2759"/>
<protein>
    <submittedName>
        <fullName evidence="3">Uncharacterized protein</fullName>
    </submittedName>
</protein>
<evidence type="ECO:0000256" key="2">
    <source>
        <dbReference type="SAM" id="SignalP"/>
    </source>
</evidence>
<sequence>MLLYVLITLALTLPLATEAFSLCFPKFQLPKNVERVTSASLLSLTLLTPLPPAHAAAPPPTQSQTYISGKTPGKKPDPNDTKGTRKDPTFLRAVSQCKSECEIKSDLDKSDCLQKCQDVVCGSYEQCSFAIIRLN</sequence>
<reference evidence="4" key="1">
    <citation type="journal article" date="2023" name="Commun. Biol.">
        <title>Genome analysis of Parmales, the sister group of diatoms, reveals the evolutionary specialization of diatoms from phago-mixotrophs to photoautotrophs.</title>
        <authorList>
            <person name="Ban H."/>
            <person name="Sato S."/>
            <person name="Yoshikawa S."/>
            <person name="Yamada K."/>
            <person name="Nakamura Y."/>
            <person name="Ichinomiya M."/>
            <person name="Sato N."/>
            <person name="Blanc-Mathieu R."/>
            <person name="Endo H."/>
            <person name="Kuwata A."/>
            <person name="Ogata H."/>
        </authorList>
    </citation>
    <scope>NUCLEOTIDE SEQUENCE [LARGE SCALE GENOMIC DNA]</scope>
    <source>
        <strain evidence="4">NIES 3700</strain>
    </source>
</reference>